<protein>
    <submittedName>
        <fullName evidence="2">Uncharacterized protein</fullName>
    </submittedName>
</protein>
<dbReference type="InterPro" id="IPR036305">
    <property type="entry name" value="RGS_sf"/>
</dbReference>
<feature type="compositionally biased region" description="Polar residues" evidence="1">
    <location>
        <begin position="16"/>
        <end position="27"/>
    </location>
</feature>
<evidence type="ECO:0000313" key="2">
    <source>
        <dbReference type="EMBL" id="RIA95501.1"/>
    </source>
</evidence>
<dbReference type="AlphaFoldDB" id="A0A397TKG5"/>
<comment type="caution">
    <text evidence="2">The sequence shown here is derived from an EMBL/GenBank/DDBJ whole genome shotgun (WGS) entry which is preliminary data.</text>
</comment>
<feature type="region of interest" description="Disordered" evidence="1">
    <location>
        <begin position="1"/>
        <end position="27"/>
    </location>
</feature>
<reference evidence="2 3" key="1">
    <citation type="submission" date="2018-06" db="EMBL/GenBank/DDBJ databases">
        <title>Comparative genomics reveals the genomic features of Rhizophagus irregularis, R. cerebriforme, R. diaphanum and Gigaspora rosea, and their symbiotic lifestyle signature.</title>
        <authorList>
            <person name="Morin E."/>
            <person name="San Clemente H."/>
            <person name="Chen E.C.H."/>
            <person name="De La Providencia I."/>
            <person name="Hainaut M."/>
            <person name="Kuo A."/>
            <person name="Kohler A."/>
            <person name="Murat C."/>
            <person name="Tang N."/>
            <person name="Roy S."/>
            <person name="Loubradou J."/>
            <person name="Henrissat B."/>
            <person name="Grigoriev I.V."/>
            <person name="Corradi N."/>
            <person name="Roux C."/>
            <person name="Martin F.M."/>
        </authorList>
    </citation>
    <scope>NUCLEOTIDE SEQUENCE [LARGE SCALE GENOMIC DNA]</scope>
    <source>
        <strain evidence="2 3">DAOM 227022</strain>
    </source>
</reference>
<sequence length="239" mass="28038">MSVNEEGLNKCRNVEDTSSSMNGTSEKNNNDMQIFEIIDILTVKNKKFYDQLIKDNAKFLECLEFLCSRIKFLEKNIEHDNFMNNSFIKHLTKKVAKISINIKFYDETNKLQWTNLYNEKIQQKAKEVLFTYFRADALLPINTSSSPQKITEWKTNPSVAECYHELFNKERNSDLLVKVLRKVFASKNSPFLHIAFVTATFVVLLNLKSKTICTNESVMRNKIDYFMEKLKNTDHFEEV</sequence>
<name>A0A397TKG5_9GLOM</name>
<keyword evidence="3" id="KW-1185">Reference proteome</keyword>
<evidence type="ECO:0000313" key="3">
    <source>
        <dbReference type="Proteomes" id="UP000265703"/>
    </source>
</evidence>
<gene>
    <name evidence="2" type="ORF">C1645_816586</name>
</gene>
<organism evidence="2 3">
    <name type="scientific">Glomus cerebriforme</name>
    <dbReference type="NCBI Taxonomy" id="658196"/>
    <lineage>
        <taxon>Eukaryota</taxon>
        <taxon>Fungi</taxon>
        <taxon>Fungi incertae sedis</taxon>
        <taxon>Mucoromycota</taxon>
        <taxon>Glomeromycotina</taxon>
        <taxon>Glomeromycetes</taxon>
        <taxon>Glomerales</taxon>
        <taxon>Glomeraceae</taxon>
        <taxon>Glomus</taxon>
    </lineage>
</organism>
<dbReference type="Proteomes" id="UP000265703">
    <property type="component" value="Unassembled WGS sequence"/>
</dbReference>
<accession>A0A397TKG5</accession>
<dbReference type="STRING" id="658196.A0A397TKG5"/>
<evidence type="ECO:0000256" key="1">
    <source>
        <dbReference type="SAM" id="MobiDB-lite"/>
    </source>
</evidence>
<dbReference type="SUPFAM" id="SSF48097">
    <property type="entry name" value="Regulator of G-protein signaling, RGS"/>
    <property type="match status" value="1"/>
</dbReference>
<proteinExistence type="predicted"/>
<dbReference type="EMBL" id="QKYT01000060">
    <property type="protein sequence ID" value="RIA95501.1"/>
    <property type="molecule type" value="Genomic_DNA"/>
</dbReference>